<feature type="domain" description="Cell wall-active antibiotics response LiaF-like C-terminal" evidence="2">
    <location>
        <begin position="177"/>
        <end position="232"/>
    </location>
</feature>
<dbReference type="RefSeq" id="WP_073404269.1">
    <property type="nucleotide sequence ID" value="NZ_FQTV01000027.1"/>
</dbReference>
<dbReference type="InterPro" id="IPR043726">
    <property type="entry name" value="LiaI-LiaF-like_TM1"/>
</dbReference>
<accession>A0A1M5HH95</accession>
<dbReference type="InterPro" id="IPR024425">
    <property type="entry name" value="LiaF-like_C"/>
</dbReference>
<reference evidence="4 5" key="1">
    <citation type="submission" date="2016-11" db="EMBL/GenBank/DDBJ databases">
        <authorList>
            <person name="Jaros S."/>
            <person name="Januszkiewicz K."/>
            <person name="Wedrychowicz H."/>
        </authorList>
    </citation>
    <scope>NUCLEOTIDE SEQUENCE [LARGE SCALE GENOMIC DNA]</scope>
    <source>
        <strain evidence="4 5">DSM 26991</strain>
    </source>
</reference>
<feature type="transmembrane region" description="Helical" evidence="1">
    <location>
        <begin position="98"/>
        <end position="117"/>
    </location>
</feature>
<dbReference type="OrthoDB" id="129627at2"/>
<feature type="transmembrane region" description="Helical" evidence="1">
    <location>
        <begin position="70"/>
        <end position="92"/>
    </location>
</feature>
<evidence type="ECO:0000313" key="5">
    <source>
        <dbReference type="Proteomes" id="UP000184509"/>
    </source>
</evidence>
<dbReference type="Proteomes" id="UP000184509">
    <property type="component" value="Unassembled WGS sequence"/>
</dbReference>
<protein>
    <submittedName>
        <fullName evidence="4">Predicted membrane protein</fullName>
    </submittedName>
</protein>
<feature type="transmembrane region" description="Helical" evidence="1">
    <location>
        <begin position="45"/>
        <end position="63"/>
    </location>
</feature>
<evidence type="ECO:0000256" key="1">
    <source>
        <dbReference type="SAM" id="Phobius"/>
    </source>
</evidence>
<evidence type="ECO:0000259" key="2">
    <source>
        <dbReference type="Pfam" id="PF09922"/>
    </source>
</evidence>
<evidence type="ECO:0000313" key="4">
    <source>
        <dbReference type="EMBL" id="SHG15326.1"/>
    </source>
</evidence>
<keyword evidence="1" id="KW-0812">Transmembrane</keyword>
<evidence type="ECO:0000259" key="3">
    <source>
        <dbReference type="Pfam" id="PF18917"/>
    </source>
</evidence>
<keyword evidence="1" id="KW-1133">Transmembrane helix</keyword>
<keyword evidence="1" id="KW-0472">Membrane</keyword>
<dbReference type="STRING" id="1297750.SAMN05444405_12719"/>
<proteinExistence type="predicted"/>
<organism evidence="4 5">
    <name type="scientific">Bacteroides luti</name>
    <dbReference type="NCBI Taxonomy" id="1297750"/>
    <lineage>
        <taxon>Bacteria</taxon>
        <taxon>Pseudomonadati</taxon>
        <taxon>Bacteroidota</taxon>
        <taxon>Bacteroidia</taxon>
        <taxon>Bacteroidales</taxon>
        <taxon>Bacteroidaceae</taxon>
        <taxon>Bacteroides</taxon>
    </lineage>
</organism>
<dbReference type="EMBL" id="FQTV01000027">
    <property type="protein sequence ID" value="SHG15326.1"/>
    <property type="molecule type" value="Genomic_DNA"/>
</dbReference>
<feature type="domain" description="LiaI-LiaF-like transmembrane region" evidence="3">
    <location>
        <begin position="17"/>
        <end position="59"/>
    </location>
</feature>
<dbReference type="Pfam" id="PF18917">
    <property type="entry name" value="LiaI-LiaF-like_TM1"/>
    <property type="match status" value="1"/>
</dbReference>
<dbReference type="Pfam" id="PF09922">
    <property type="entry name" value="LiaF-like_C"/>
    <property type="match status" value="1"/>
</dbReference>
<gene>
    <name evidence="4" type="ORF">SAMN05444405_12719</name>
</gene>
<feature type="transmembrane region" description="Helical" evidence="1">
    <location>
        <begin position="12"/>
        <end position="33"/>
    </location>
</feature>
<keyword evidence="5" id="KW-1185">Reference proteome</keyword>
<name>A0A1M5HH95_9BACE</name>
<sequence length="266" mass="29669">MEKTRKTNRCRHVTHSITFSLLLIVAGLAFLGFNLGYISTSYKDVIFSWPMLIIVLGISAFCNSNFRQGVLLLIVGGFFIVPRIANVCPGLLPVDSGNFVHLYWPMLLIAAGVLFIIHRLMPSCHGYCCVSHSDNADLRNSEGFALFEKHKGERGKGYFNEQSVFSSGKHIVLDPEFKGGEISTVLGDISLDLRKTNLPEGDTFLEVNVVLGGIKILVPSNWNVQIRMESVLFNFEDKRFEVTENDNTRRLIIIGKGVLSSGELRD</sequence>
<dbReference type="AlphaFoldDB" id="A0A1M5HH95"/>